<feature type="chain" id="PRO_5001566346" evidence="2">
    <location>
        <begin position="24"/>
        <end position="2162"/>
    </location>
</feature>
<dbReference type="eggNOG" id="KOG0192">
    <property type="taxonomic scope" value="Eukaryota"/>
</dbReference>
<evidence type="ECO:0000313" key="4">
    <source>
        <dbReference type="EMBL" id="KCV70504.1"/>
    </source>
</evidence>
<dbReference type="GO" id="GO:0004672">
    <property type="term" value="F:protein kinase activity"/>
    <property type="evidence" value="ECO:0007669"/>
    <property type="project" value="InterPro"/>
</dbReference>
<dbReference type="EMBL" id="KB932204">
    <property type="protein sequence ID" value="KCV70504.1"/>
    <property type="molecule type" value="Genomic_DNA"/>
</dbReference>
<feature type="domain" description="Protein kinase" evidence="3">
    <location>
        <begin position="1880"/>
        <end position="2162"/>
    </location>
</feature>
<dbReference type="InterPro" id="IPR009030">
    <property type="entry name" value="Growth_fac_rcpt_cys_sf"/>
</dbReference>
<keyword evidence="5" id="KW-1185">Reference proteome</keyword>
<keyword evidence="1" id="KW-0812">Transmembrane</keyword>
<dbReference type="CDD" id="cd00064">
    <property type="entry name" value="FU"/>
    <property type="match status" value="7"/>
</dbReference>
<dbReference type="PROSITE" id="PS50011">
    <property type="entry name" value="PROTEIN_KINASE_DOM"/>
    <property type="match status" value="1"/>
</dbReference>
<dbReference type="InterPro" id="IPR000742">
    <property type="entry name" value="EGF"/>
</dbReference>
<sequence length="2162" mass="225952">MLSVLPVLLLLSALGGLLPRAAAQERVFLHQAPYSVHDASLESVFYTPLDAPSMTGVRTTELRWDFYKQGSSSAWEADNRWGRLFSLASVSHSAYCPRLAASCNTPVLVIPSETQFPVLIQHTQTWAAFFQSSSVSNFPSPPAEVLAAIGIATKKAFILGARVQAGGVRTVFLSRLEDTSLSSIPLSNAPAPTSEPVLGVPGPGRVFYLLWAQQAYRVLVTSDSSASISSASPVGAFVQAFATRLVTSASDCPDAADLVVIDPNGGIRMMPCHGGSAPAAATLATDIPPGTPLEGRFLMPLATTTGDLVPYFYYAAPAGGALWRVDVHPVAGATWRPVTLPPGVPGTQGMEMIRLRSGVLPSGQWALVDADRQALFDSETFGCHSDPSIMCDSPTGTSASTRAWRCADDRAESPAVSPDQMCAGCPAGWYLDRPSGEAPFASPGHTCRKCLAANCLTCNALHCLVCQSGYMPQPDPISDRVICVTACSPGYQAVAGVCQPQEKPLPTMALAQPQPELVAGLPTGAQVTAIGETSLSLDSAGAPIAPSAGAPPGHAANLLVFVRANATRRVYLMPKSHIGQSNNPPLLEVAPLPWTLTKQVVSFMEMGPFVGSSKVTFGHVFCFGDGTAGIFWTSCPGSPPTGPCTAPTQMPNFREGCRRLWSLGPRRIARELDDQAIDIYTADLTGDEINTIHIAGLAHVVHLADPPAGGPPAARSHLDTWLLASGHAWPATALPVGYLTDAALSKPLHGRLLAGMPNERELLPIMMPLFPDAPGTVPELVLIHWPNDIWTVRRVPGDVVPSGRSVGLAPAEQALGQLPASLGSVSESAGRVRFQALDLSAAMGWEYPSALLLLAREFLGVALFRCSAPTGPCAFLPAHFTSLPAPLPGSTGLWLAAVNYIPPGLAGGATLRPPSGRREYAVQQNAPASLDVLLFAEDVGLTRAALAVECPAGTFPPACDPCDGLCRECSGPGRGNCTACRTWLASQPGVCLDDCPEGLKSSPTGECTCQDACLECGLAGQTAGPFVCTKCMPQMALVEGSNGLKACEPCHDTCAECMVPRDSAACVACSTPRFLHQGLCLEACPGGTWPDGVDRQCRSCPAGCTACSGADACSACVPRFFLAGSMCAECDASCASCQDGSSCLDCRPGMVFLRSDPGMASLCGTACAVGEYAGADRCTPCAEACALCAGPGPAACQVCATGYRWAEAAPAGNRPGTCVECPLGCASCTRADVCMACMEPLLLTSEGTCTSTCPAGSHSNGESCQPCDVSCVECVGPGAEHCTLCEEGLEFQAASGPGGFCVSPCPEGQYREAAGAACVPCHEACATCNGPTDRDCWRCNSGLLQAGECVQACASTHVAEGNQCKACHKSCRSCTGVLSTDCLECSADMLALLSGPSQRLSCVTECGLGSKRLDDTCTQCEGECAACPESVDTCTTCKHGWKLFRAGCVGTCPAESADQGNVCSTCHASCGTCYGPNPGNCTSCPGALPLLHENHCYDRCPGGTFQAGQECQPCGANCAACSGPQIDDCTGCPVGRVLKDGMCLAACPTGWYDHESECARCLPACHTCDRAEGCTGCRPGEAFLGPSGLCEPGCPEGWLACSMDAQCRPCPPGCATCASAKADCAAECQSCEQGLFLSAGRCLEACPPGEFLHPEANACQACTGKCKTCHGAADMCTSCSEGYLSVETGICLSQCPGVGYAMLAGPDPVCLACPDGCERCTADESDPGSGCTIDPHGSIHCPRVKTCDICHSGRLLLRSSECVPKCPEAGYFPDHEAPRPMCVPCHAQCSGSCSGPGADGCTASPGMRRKLAIGLGIGLGVLLLLILLAALLLLLLRLRRARRPYAKHDDYDEDGTVLNTIVELSLPGVILVHLEADFLPLPDGNLGVGGQARVFAARAIGAGISERLGCPDTVAIKILKADKMTPVMRALFQSEVALMWLFRDCPNIVQLYGYSEEPPALVMERFDTDLATILHSDLELSQETVLHLIEQWASGLEIMHAQGVAHRDLKPGNVFVKQAPGGGWYAALGDLGTSQSLSQDRSSVLVNQAPELNALTVRYAAPEVMLAFEGSRAIEKEYLLPADIYSAAIMLWECLTRSVPWKGCPFKQIALNLRVGDRPAVDFSGPLADLVTMAWDTNPHARPLGSSFRQKVSMELSLRAHL</sequence>
<keyword evidence="4" id="KW-0808">Transferase</keyword>
<proteinExistence type="predicted"/>
<dbReference type="GO" id="GO:0005524">
    <property type="term" value="F:ATP binding"/>
    <property type="evidence" value="ECO:0007669"/>
    <property type="project" value="InterPro"/>
</dbReference>
<dbReference type="Pfam" id="PF00069">
    <property type="entry name" value="Pkinase"/>
    <property type="match status" value="1"/>
</dbReference>
<protein>
    <submittedName>
        <fullName evidence="4">TKL protein kinase</fullName>
    </submittedName>
</protein>
<dbReference type="eggNOG" id="KOG3525">
    <property type="taxonomic scope" value="Eukaryota"/>
</dbReference>
<organism evidence="4">
    <name type="scientific">Fonticula alba</name>
    <name type="common">Slime mold</name>
    <dbReference type="NCBI Taxonomy" id="691883"/>
    <lineage>
        <taxon>Eukaryota</taxon>
        <taxon>Rotosphaerida</taxon>
        <taxon>Fonticulaceae</taxon>
        <taxon>Fonticula</taxon>
    </lineage>
</organism>
<reference evidence="4" key="1">
    <citation type="submission" date="2013-04" db="EMBL/GenBank/DDBJ databases">
        <title>The Genome Sequence of Fonticula alba ATCC 38817.</title>
        <authorList>
            <consortium name="The Broad Institute Genomics Platform"/>
            <person name="Russ C."/>
            <person name="Cuomo C."/>
            <person name="Burger G."/>
            <person name="Gray M.W."/>
            <person name="Holland P.W.H."/>
            <person name="King N."/>
            <person name="Lang F.B.F."/>
            <person name="Roger A.J."/>
            <person name="Ruiz-Trillo I."/>
            <person name="Brown M."/>
            <person name="Walker B."/>
            <person name="Young S."/>
            <person name="Zeng Q."/>
            <person name="Gargeya S."/>
            <person name="Fitzgerald M."/>
            <person name="Haas B."/>
            <person name="Abouelleil A."/>
            <person name="Allen A.W."/>
            <person name="Alvarado L."/>
            <person name="Arachchi H.M."/>
            <person name="Berlin A.M."/>
            <person name="Chapman S.B."/>
            <person name="Gainer-Dewar J."/>
            <person name="Goldberg J."/>
            <person name="Griggs A."/>
            <person name="Gujja S."/>
            <person name="Hansen M."/>
            <person name="Howarth C."/>
            <person name="Imamovic A."/>
            <person name="Ireland A."/>
            <person name="Larimer J."/>
            <person name="McCowan C."/>
            <person name="Murphy C."/>
            <person name="Pearson M."/>
            <person name="Poon T.W."/>
            <person name="Priest M."/>
            <person name="Roberts A."/>
            <person name="Saif S."/>
            <person name="Shea T."/>
            <person name="Sisk P."/>
            <person name="Sykes S."/>
            <person name="Wortman J."/>
            <person name="Nusbaum C."/>
            <person name="Birren B."/>
        </authorList>
    </citation>
    <scope>NUCLEOTIDE SEQUENCE [LARGE SCALE GENOMIC DNA]</scope>
    <source>
        <strain evidence="4">ATCC 38817</strain>
    </source>
</reference>
<feature type="signal peptide" evidence="2">
    <location>
        <begin position="1"/>
        <end position="23"/>
    </location>
</feature>
<evidence type="ECO:0000313" key="5">
    <source>
        <dbReference type="Proteomes" id="UP000030693"/>
    </source>
</evidence>
<evidence type="ECO:0000259" key="3">
    <source>
        <dbReference type="PROSITE" id="PS50011"/>
    </source>
</evidence>
<dbReference type="Gene3D" id="2.10.220.10">
    <property type="entry name" value="Hormone Receptor, Insulin-like Growth Factor Receptor 1, Chain A, domain 2"/>
    <property type="match status" value="12"/>
</dbReference>
<dbReference type="PANTHER" id="PTHR15332">
    <property type="entry name" value="PROPROTEIN CONVERTASE SUBTILISIN_KEXIN TYPE 5-LIKE"/>
    <property type="match status" value="1"/>
</dbReference>
<evidence type="ECO:0000256" key="2">
    <source>
        <dbReference type="SAM" id="SignalP"/>
    </source>
</evidence>
<dbReference type="PANTHER" id="PTHR15332:SF175">
    <property type="entry name" value="PROPROTEIN CONVERTASE SUBTILISIN_KEXIN TYPE 5-LIKE"/>
    <property type="match status" value="1"/>
</dbReference>
<dbReference type="InterPro" id="IPR011009">
    <property type="entry name" value="Kinase-like_dom_sf"/>
</dbReference>
<name>A0A058Z897_FONAL</name>
<accession>A0A058Z897</accession>
<dbReference type="PROSITE" id="PS00108">
    <property type="entry name" value="PROTEIN_KINASE_ST"/>
    <property type="match status" value="1"/>
</dbReference>
<dbReference type="InterPro" id="IPR006212">
    <property type="entry name" value="Furin_repeat"/>
</dbReference>
<keyword evidence="1" id="KW-1133">Transmembrane helix</keyword>
<dbReference type="SUPFAM" id="SSF57184">
    <property type="entry name" value="Growth factor receptor domain"/>
    <property type="match status" value="8"/>
</dbReference>
<dbReference type="SUPFAM" id="SSF56112">
    <property type="entry name" value="Protein kinase-like (PK-like)"/>
    <property type="match status" value="1"/>
</dbReference>
<dbReference type="Gene3D" id="1.10.510.10">
    <property type="entry name" value="Transferase(Phosphotransferase) domain 1"/>
    <property type="match status" value="1"/>
</dbReference>
<feature type="transmembrane region" description="Helical" evidence="1">
    <location>
        <begin position="1811"/>
        <end position="1836"/>
    </location>
</feature>
<dbReference type="SMART" id="SM00261">
    <property type="entry name" value="FU"/>
    <property type="match status" value="18"/>
</dbReference>
<dbReference type="Proteomes" id="UP000030693">
    <property type="component" value="Unassembled WGS sequence"/>
</dbReference>
<dbReference type="OrthoDB" id="430044at2759"/>
<dbReference type="SMART" id="SM00220">
    <property type="entry name" value="S_TKc"/>
    <property type="match status" value="1"/>
</dbReference>
<keyword evidence="2" id="KW-0732">Signal</keyword>
<keyword evidence="1" id="KW-0472">Membrane</keyword>
<dbReference type="RefSeq" id="XP_009495020.1">
    <property type="nucleotide sequence ID" value="XM_009496745.1"/>
</dbReference>
<evidence type="ECO:0000256" key="1">
    <source>
        <dbReference type="SAM" id="Phobius"/>
    </source>
</evidence>
<keyword evidence="4" id="KW-0418">Kinase</keyword>
<dbReference type="SMART" id="SM00181">
    <property type="entry name" value="EGF"/>
    <property type="match status" value="9"/>
</dbReference>
<gene>
    <name evidence="4" type="ORF">H696_02851</name>
</gene>
<dbReference type="InterPro" id="IPR008271">
    <property type="entry name" value="Ser/Thr_kinase_AS"/>
</dbReference>
<dbReference type="InterPro" id="IPR000719">
    <property type="entry name" value="Prot_kinase_dom"/>
</dbReference>
<dbReference type="GeneID" id="20527576"/>